<proteinExistence type="predicted"/>
<gene>
    <name evidence="1" type="ORF">HPLM_LOCUS13392</name>
</gene>
<evidence type="ECO:0000313" key="1">
    <source>
        <dbReference type="EMBL" id="VDO48961.1"/>
    </source>
</evidence>
<dbReference type="OrthoDB" id="5817693at2759"/>
<organism evidence="3">
    <name type="scientific">Haemonchus placei</name>
    <name type="common">Barber's pole worm</name>
    <dbReference type="NCBI Taxonomy" id="6290"/>
    <lineage>
        <taxon>Eukaryota</taxon>
        <taxon>Metazoa</taxon>
        <taxon>Ecdysozoa</taxon>
        <taxon>Nematoda</taxon>
        <taxon>Chromadorea</taxon>
        <taxon>Rhabditida</taxon>
        <taxon>Rhabditina</taxon>
        <taxon>Rhabditomorpha</taxon>
        <taxon>Strongyloidea</taxon>
        <taxon>Trichostrongylidae</taxon>
        <taxon>Haemonchus</taxon>
    </lineage>
</organism>
<name>A0A0N4WPT2_HAEPC</name>
<evidence type="ECO:0000313" key="3">
    <source>
        <dbReference type="WBParaSite" id="HPLM_0001340001-mRNA-1"/>
    </source>
</evidence>
<keyword evidence="2" id="KW-1185">Reference proteome</keyword>
<dbReference type="AlphaFoldDB" id="A0A0N4WPT2"/>
<protein>
    <submittedName>
        <fullName evidence="3">Transposase</fullName>
    </submittedName>
</protein>
<dbReference type="OMA" id="GTNMSEC"/>
<sequence length="71" mass="7671">MLAGFYNASGKIGLRLDLTKAMFMRNGLVPDAPSTLNGSNVSECSSYVYPGREVNMMNDLAPEQSRRKGAA</sequence>
<dbReference type="WBParaSite" id="HPLM_0001340001-mRNA-1">
    <property type="protein sequence ID" value="HPLM_0001340001-mRNA-1"/>
    <property type="gene ID" value="HPLM_0001340001"/>
</dbReference>
<accession>A0A0N4WPT2</accession>
<dbReference type="EMBL" id="UZAF01018192">
    <property type="protein sequence ID" value="VDO48961.1"/>
    <property type="molecule type" value="Genomic_DNA"/>
</dbReference>
<reference evidence="1 2" key="2">
    <citation type="submission" date="2018-11" db="EMBL/GenBank/DDBJ databases">
        <authorList>
            <consortium name="Pathogen Informatics"/>
        </authorList>
    </citation>
    <scope>NUCLEOTIDE SEQUENCE [LARGE SCALE GENOMIC DNA]</scope>
    <source>
        <strain evidence="1 2">MHpl1</strain>
    </source>
</reference>
<evidence type="ECO:0000313" key="2">
    <source>
        <dbReference type="Proteomes" id="UP000268014"/>
    </source>
</evidence>
<reference evidence="3" key="1">
    <citation type="submission" date="2017-02" db="UniProtKB">
        <authorList>
            <consortium name="WormBaseParasite"/>
        </authorList>
    </citation>
    <scope>IDENTIFICATION</scope>
</reference>
<dbReference type="Proteomes" id="UP000268014">
    <property type="component" value="Unassembled WGS sequence"/>
</dbReference>